<accession>A0A3M6V616</accession>
<feature type="region of interest" description="Disordered" evidence="2">
    <location>
        <begin position="1"/>
        <end position="88"/>
    </location>
</feature>
<proteinExistence type="predicted"/>
<keyword evidence="1" id="KW-0175">Coiled coil</keyword>
<dbReference type="OrthoDB" id="5988092at2759"/>
<feature type="coiled-coil region" evidence="1">
    <location>
        <begin position="303"/>
        <end position="338"/>
    </location>
</feature>
<evidence type="ECO:0000256" key="1">
    <source>
        <dbReference type="SAM" id="Coils"/>
    </source>
</evidence>
<organism evidence="3 4">
    <name type="scientific">Pocillopora damicornis</name>
    <name type="common">Cauliflower coral</name>
    <name type="synonym">Millepora damicornis</name>
    <dbReference type="NCBI Taxonomy" id="46731"/>
    <lineage>
        <taxon>Eukaryota</taxon>
        <taxon>Metazoa</taxon>
        <taxon>Cnidaria</taxon>
        <taxon>Anthozoa</taxon>
        <taxon>Hexacorallia</taxon>
        <taxon>Scleractinia</taxon>
        <taxon>Astrocoeniina</taxon>
        <taxon>Pocilloporidae</taxon>
        <taxon>Pocillopora</taxon>
    </lineage>
</organism>
<dbReference type="EMBL" id="RCHS01000021">
    <property type="protein sequence ID" value="RMX61386.1"/>
    <property type="molecule type" value="Genomic_DNA"/>
</dbReference>
<comment type="caution">
    <text evidence="3">The sequence shown here is derived from an EMBL/GenBank/DDBJ whole genome shotgun (WGS) entry which is preliminary data.</text>
</comment>
<evidence type="ECO:0000313" key="4">
    <source>
        <dbReference type="Proteomes" id="UP000275408"/>
    </source>
</evidence>
<evidence type="ECO:0000256" key="2">
    <source>
        <dbReference type="SAM" id="MobiDB-lite"/>
    </source>
</evidence>
<evidence type="ECO:0000313" key="3">
    <source>
        <dbReference type="EMBL" id="RMX61386.1"/>
    </source>
</evidence>
<dbReference type="Proteomes" id="UP000275408">
    <property type="component" value="Unassembled WGS sequence"/>
</dbReference>
<feature type="compositionally biased region" description="Basic and acidic residues" evidence="2">
    <location>
        <begin position="77"/>
        <end position="88"/>
    </location>
</feature>
<name>A0A3M6V616_POCDA</name>
<dbReference type="AlphaFoldDB" id="A0A3M6V616"/>
<feature type="compositionally biased region" description="Basic and acidic residues" evidence="2">
    <location>
        <begin position="18"/>
        <end position="28"/>
    </location>
</feature>
<keyword evidence="4" id="KW-1185">Reference proteome</keyword>
<sequence>MCGSLLSKFSKSGNKVAPKNDADFEELKPVGSKTKSADKTTPSPVNNPDVAWKENFQEEPEMGSSKVRETGSNSEDLSDKHEDPERRALDSAIAILSAQRSTVPNDPATRVMQSGREILEAQLDSTPSSSNTIAYQPASSTRSLLMGETSNAIAFEVVVGYRPTVRPTARVPRRLNKLERQPKISKKQINAKHLAAEERKLRELENIRARASSTAGGIRPHPAEAASKATAKKIAAKQAAADRNRNEMIAIKKQSGIKVSRKKNKIATAQVAAREDLQSAIRRKMDKSKGRKAEQNYQRYTQKNLREERARKVRENIERMLREEEKEVLADLRELEADQAYCASDSNESWGNDESEVVYEWKDFFND</sequence>
<reference evidence="3 4" key="1">
    <citation type="journal article" date="2018" name="Sci. Rep.">
        <title>Comparative analysis of the Pocillopora damicornis genome highlights role of immune system in coral evolution.</title>
        <authorList>
            <person name="Cunning R."/>
            <person name="Bay R.A."/>
            <person name="Gillette P."/>
            <person name="Baker A.C."/>
            <person name="Traylor-Knowles N."/>
        </authorList>
    </citation>
    <scope>NUCLEOTIDE SEQUENCE [LARGE SCALE GENOMIC DNA]</scope>
    <source>
        <strain evidence="3">RSMAS</strain>
        <tissue evidence="3">Whole animal</tissue>
    </source>
</reference>
<protein>
    <submittedName>
        <fullName evidence="3">Uncharacterized protein</fullName>
    </submittedName>
</protein>
<gene>
    <name evidence="3" type="ORF">pdam_00018301</name>
</gene>